<sequence>MADMETHVNSCDCYVDAARIETQVDFPRTCLDNCRMQFLNQTVSTVAGWTNETWPTGCEQLTSKEPSDDRARSFWSLYWCDTRFCGVAISQTGGLEQDPNVGLIINTCQNIGYHSVLDPGPPPLDFSCKTEPGEAKLCTIANGHHAPAETGSVAVAQASTTMISSAPAAFQATERTEQTMATQTEPRNTPTRATMTTTSSSSPSPAAPTTTATHLGSNSSESPNSAPNSTTSGSPLSSGAKIAIGVCSALALVFLIALALFCLYRRKRERTSLHRTLRTHLRLTQPVAPSSSPTPLISTTHSGASGHQQPPLTPPLRLRDRRFLPSILRPGNRSPSPPLTPLTPAYSPPAHHLHPGSNSGVFPASPICSPTTSKLVPRHERARVHAGSVSSTNTTTAPAMASAFLPGTATSRGSLSSYGGASASSVTGTGPSSLRNEISQTAGAVPQVYTMQAYTPLGTAGTGTAMATVTPPSSPTRPPRPHDAPLEIPDLVSPASPGPLGPPPNRALPPPPPPPPLPPALGSMTGGTASFTAVGGGRSLVPRGVQVVKEGEAEGDYDPRGSWGSWSGTASGVGGKGG</sequence>
<keyword evidence="4" id="KW-1185">Reference proteome</keyword>
<feature type="compositionally biased region" description="Pro residues" evidence="1">
    <location>
        <begin position="496"/>
        <end position="519"/>
    </location>
</feature>
<feature type="compositionally biased region" description="Polar residues" evidence="1">
    <location>
        <begin position="178"/>
        <end position="188"/>
    </location>
</feature>
<feature type="region of interest" description="Disordered" evidence="1">
    <location>
        <begin position="550"/>
        <end position="578"/>
    </location>
</feature>
<accession>A0AA39XSP0</accession>
<evidence type="ECO:0000256" key="2">
    <source>
        <dbReference type="SAM" id="Phobius"/>
    </source>
</evidence>
<feature type="compositionally biased region" description="Low complexity" evidence="1">
    <location>
        <begin position="189"/>
        <end position="235"/>
    </location>
</feature>
<reference evidence="3" key="1">
    <citation type="submission" date="2023-06" db="EMBL/GenBank/DDBJ databases">
        <title>Genome-scale phylogeny and comparative genomics of the fungal order Sordariales.</title>
        <authorList>
            <consortium name="Lawrence Berkeley National Laboratory"/>
            <person name="Hensen N."/>
            <person name="Bonometti L."/>
            <person name="Westerberg I."/>
            <person name="Brannstrom I.O."/>
            <person name="Guillou S."/>
            <person name="Cros-Aarteil S."/>
            <person name="Calhoun S."/>
            <person name="Haridas S."/>
            <person name="Kuo A."/>
            <person name="Mondo S."/>
            <person name="Pangilinan J."/>
            <person name="Riley R."/>
            <person name="Labutti K."/>
            <person name="Andreopoulos B."/>
            <person name="Lipzen A."/>
            <person name="Chen C."/>
            <person name="Yanf M."/>
            <person name="Daum C."/>
            <person name="Ng V."/>
            <person name="Clum A."/>
            <person name="Steindorff A."/>
            <person name="Ohm R."/>
            <person name="Martin F."/>
            <person name="Silar P."/>
            <person name="Natvig D."/>
            <person name="Lalanne C."/>
            <person name="Gautier V."/>
            <person name="Ament-Velasquez S.L."/>
            <person name="Kruys A."/>
            <person name="Hutchinson M.I."/>
            <person name="Powell A.J."/>
            <person name="Barry K."/>
            <person name="Miller A.N."/>
            <person name="Grigoriev I.V."/>
            <person name="Debuchy R."/>
            <person name="Gladieux P."/>
            <person name="Thoren M.H."/>
            <person name="Johannesson H."/>
        </authorList>
    </citation>
    <scope>NUCLEOTIDE SEQUENCE</scope>
    <source>
        <strain evidence="3">SMH2532-1</strain>
    </source>
</reference>
<gene>
    <name evidence="3" type="ORF">B0T16DRAFT_462764</name>
</gene>
<feature type="compositionally biased region" description="Low complexity" evidence="1">
    <location>
        <begin position="462"/>
        <end position="471"/>
    </location>
</feature>
<dbReference type="AlphaFoldDB" id="A0AA39XSP0"/>
<feature type="compositionally biased region" description="Low complexity" evidence="1">
    <location>
        <begin position="561"/>
        <end position="570"/>
    </location>
</feature>
<organism evidence="3 4">
    <name type="scientific">Cercophora newfieldiana</name>
    <dbReference type="NCBI Taxonomy" id="92897"/>
    <lineage>
        <taxon>Eukaryota</taxon>
        <taxon>Fungi</taxon>
        <taxon>Dikarya</taxon>
        <taxon>Ascomycota</taxon>
        <taxon>Pezizomycotina</taxon>
        <taxon>Sordariomycetes</taxon>
        <taxon>Sordariomycetidae</taxon>
        <taxon>Sordariales</taxon>
        <taxon>Lasiosphaeriaceae</taxon>
        <taxon>Cercophora</taxon>
    </lineage>
</organism>
<protein>
    <submittedName>
        <fullName evidence="3">Uncharacterized protein</fullName>
    </submittedName>
</protein>
<keyword evidence="2" id="KW-1133">Transmembrane helix</keyword>
<proteinExistence type="predicted"/>
<evidence type="ECO:0000313" key="3">
    <source>
        <dbReference type="EMBL" id="KAK0639055.1"/>
    </source>
</evidence>
<evidence type="ECO:0000313" key="4">
    <source>
        <dbReference type="Proteomes" id="UP001174936"/>
    </source>
</evidence>
<feature type="region of interest" description="Disordered" evidence="1">
    <location>
        <begin position="371"/>
        <end position="394"/>
    </location>
</feature>
<feature type="compositionally biased region" description="Low complexity" evidence="1">
    <location>
        <begin position="289"/>
        <end position="302"/>
    </location>
</feature>
<comment type="caution">
    <text evidence="3">The sequence shown here is derived from an EMBL/GenBank/DDBJ whole genome shotgun (WGS) entry which is preliminary data.</text>
</comment>
<dbReference type="EMBL" id="JAULSV010000007">
    <property type="protein sequence ID" value="KAK0639055.1"/>
    <property type="molecule type" value="Genomic_DNA"/>
</dbReference>
<feature type="region of interest" description="Disordered" evidence="1">
    <location>
        <begin position="173"/>
        <end position="236"/>
    </location>
</feature>
<evidence type="ECO:0000256" key="1">
    <source>
        <dbReference type="SAM" id="MobiDB-lite"/>
    </source>
</evidence>
<name>A0AA39XSP0_9PEZI</name>
<feature type="region of interest" description="Disordered" evidence="1">
    <location>
        <begin position="462"/>
        <end position="538"/>
    </location>
</feature>
<feature type="transmembrane region" description="Helical" evidence="2">
    <location>
        <begin position="242"/>
        <end position="264"/>
    </location>
</feature>
<feature type="region of interest" description="Disordered" evidence="1">
    <location>
        <begin position="284"/>
        <end position="358"/>
    </location>
</feature>
<dbReference type="Proteomes" id="UP001174936">
    <property type="component" value="Unassembled WGS sequence"/>
</dbReference>
<keyword evidence="2" id="KW-0812">Transmembrane</keyword>
<keyword evidence="2" id="KW-0472">Membrane</keyword>